<accession>A0ABS9J2P4</accession>
<proteinExistence type="inferred from homology"/>
<evidence type="ECO:0000259" key="8">
    <source>
        <dbReference type="Pfam" id="PF16757"/>
    </source>
</evidence>
<dbReference type="SUPFAM" id="SSF51445">
    <property type="entry name" value="(Trans)glycosidases"/>
    <property type="match status" value="1"/>
</dbReference>
<dbReference type="InterPro" id="IPR016286">
    <property type="entry name" value="FUC_metazoa-typ"/>
</dbReference>
<reference evidence="9 10" key="1">
    <citation type="submission" date="2021-01" db="EMBL/GenBank/DDBJ databases">
        <title>Genome sequencing of Joostella atrarenae M1-2 (= KCTC 23194).</title>
        <authorList>
            <person name="Zakaria M.R."/>
            <person name="Lam M.Q."/>
            <person name="Chong C.S."/>
        </authorList>
    </citation>
    <scope>NUCLEOTIDE SEQUENCE [LARGE SCALE GENOMIC DNA]</scope>
    <source>
        <strain evidence="9 10">M1-2</strain>
    </source>
</reference>
<dbReference type="Gene3D" id="2.60.40.1180">
    <property type="entry name" value="Golgi alpha-mannosidase II"/>
    <property type="match status" value="1"/>
</dbReference>
<dbReference type="InterPro" id="IPR057739">
    <property type="entry name" value="Glyco_hydro_29_N"/>
</dbReference>
<dbReference type="InterPro" id="IPR000933">
    <property type="entry name" value="Glyco_hydro_29"/>
</dbReference>
<keyword evidence="5" id="KW-0378">Hydrolase</keyword>
<dbReference type="InterPro" id="IPR013780">
    <property type="entry name" value="Glyco_hydro_b"/>
</dbReference>
<evidence type="ECO:0000256" key="2">
    <source>
        <dbReference type="ARBA" id="ARBA00007951"/>
    </source>
</evidence>
<keyword evidence="10" id="KW-1185">Reference proteome</keyword>
<name>A0ABS9J2P4_9FLAO</name>
<protein>
    <recommendedName>
        <fullName evidence="3">alpha-L-fucosidase</fullName>
        <ecNumber evidence="3">3.2.1.51</ecNumber>
    </recommendedName>
</protein>
<dbReference type="PIRSF" id="PIRSF001092">
    <property type="entry name" value="Alpha-L-fucosidase"/>
    <property type="match status" value="1"/>
</dbReference>
<evidence type="ECO:0000313" key="9">
    <source>
        <dbReference type="EMBL" id="MCF8714716.1"/>
    </source>
</evidence>
<evidence type="ECO:0000259" key="7">
    <source>
        <dbReference type="Pfam" id="PF01120"/>
    </source>
</evidence>
<dbReference type="InterPro" id="IPR017853">
    <property type="entry name" value="GH"/>
</dbReference>
<sequence length="481" mass="55884">MKSKLILIALCFFNVLSSQNKDWKDIDKREFPQWWKDAKFGIFIHWGPYSVPAFSKVGEYSEWYWKDLKDSTTTSHKELKAFHDKNYGESFAYPDFVPKFKAELFDADQWASMLEGSGAKYVVLTSKHHDGYTLWPNKEANESWGRPWNSTNSGPMKDLVGELTEAVRKTDVKMGLYYSLYEWFNPLYNTDIDLFAEKHLVPQFKDVVTKYKPAVIFADGEWEHPYNKWKSTEMLTWLFNESPVKDEVVINDRWGEDTRHKHGGYYTTEYGSGLPNSTHPWEENRGMAHSFGFSRTENLSNYNTSQEFVYMLIDIVSRGGNFLLDIGPTADGRIPVIMQERLKDIGDWMDVNGEAIYETTAYNKSCQWSEGEIRDSKRGRYKVPYDIMKLTVNPEKGFAVKEVFFTQKGNVLYCISPKLPDGKLLIKDVKVKDNANITMLGIKEKLNWKKTKTGIEIDMPKFDYNNLPCKHAYSFKIEGVK</sequence>
<comment type="function">
    <text evidence="1">Alpha-L-fucosidase is responsible for hydrolyzing the alpha-1,6-linked fucose joined to the reducing-end N-acetylglucosamine of the carbohydrate moieties of glycoproteins.</text>
</comment>
<dbReference type="PRINTS" id="PR00741">
    <property type="entry name" value="GLHYDRLASE29"/>
</dbReference>
<dbReference type="SMART" id="SM00812">
    <property type="entry name" value="Alpha_L_fucos"/>
    <property type="match status" value="1"/>
</dbReference>
<organism evidence="9 10">
    <name type="scientific">Joostella atrarenae</name>
    <dbReference type="NCBI Taxonomy" id="679257"/>
    <lineage>
        <taxon>Bacteria</taxon>
        <taxon>Pseudomonadati</taxon>
        <taxon>Bacteroidota</taxon>
        <taxon>Flavobacteriia</taxon>
        <taxon>Flavobacteriales</taxon>
        <taxon>Flavobacteriaceae</taxon>
        <taxon>Joostella</taxon>
    </lineage>
</organism>
<comment type="similarity">
    <text evidence="2">Belongs to the glycosyl hydrolase 29 family.</text>
</comment>
<dbReference type="EMBL" id="JAETXX010000003">
    <property type="protein sequence ID" value="MCF8714716.1"/>
    <property type="molecule type" value="Genomic_DNA"/>
</dbReference>
<feature type="domain" description="Alpha-L-fucosidase C-terminal" evidence="8">
    <location>
        <begin position="401"/>
        <end position="478"/>
    </location>
</feature>
<evidence type="ECO:0000256" key="1">
    <source>
        <dbReference type="ARBA" id="ARBA00004071"/>
    </source>
</evidence>
<dbReference type="PANTHER" id="PTHR10030">
    <property type="entry name" value="ALPHA-L-FUCOSIDASE"/>
    <property type="match status" value="1"/>
</dbReference>
<dbReference type="EC" id="3.2.1.51" evidence="3"/>
<keyword evidence="4" id="KW-0732">Signal</keyword>
<dbReference type="Pfam" id="PF16757">
    <property type="entry name" value="Fucosidase_C"/>
    <property type="match status" value="1"/>
</dbReference>
<dbReference type="RefSeq" id="WP_236958681.1">
    <property type="nucleotide sequence ID" value="NZ_JAETXX010000003.1"/>
</dbReference>
<evidence type="ECO:0000256" key="5">
    <source>
        <dbReference type="ARBA" id="ARBA00022801"/>
    </source>
</evidence>
<gene>
    <name evidence="9" type="ORF">JM658_07730</name>
</gene>
<keyword evidence="6" id="KW-0326">Glycosidase</keyword>
<evidence type="ECO:0000256" key="4">
    <source>
        <dbReference type="ARBA" id="ARBA00022729"/>
    </source>
</evidence>
<dbReference type="PANTHER" id="PTHR10030:SF37">
    <property type="entry name" value="ALPHA-L-FUCOSIDASE-RELATED"/>
    <property type="match status" value="1"/>
</dbReference>
<dbReference type="Gene3D" id="3.20.20.80">
    <property type="entry name" value="Glycosidases"/>
    <property type="match status" value="1"/>
</dbReference>
<feature type="domain" description="Glycoside hydrolase family 29 N-terminal" evidence="7">
    <location>
        <begin position="18"/>
        <end position="354"/>
    </location>
</feature>
<dbReference type="Proteomes" id="UP000829517">
    <property type="component" value="Unassembled WGS sequence"/>
</dbReference>
<dbReference type="InterPro" id="IPR031919">
    <property type="entry name" value="Fucosidase_C"/>
</dbReference>
<evidence type="ECO:0000256" key="6">
    <source>
        <dbReference type="ARBA" id="ARBA00023295"/>
    </source>
</evidence>
<comment type="caution">
    <text evidence="9">The sequence shown here is derived from an EMBL/GenBank/DDBJ whole genome shotgun (WGS) entry which is preliminary data.</text>
</comment>
<dbReference type="Pfam" id="PF01120">
    <property type="entry name" value="Alpha_L_fucos"/>
    <property type="match status" value="1"/>
</dbReference>
<evidence type="ECO:0000256" key="3">
    <source>
        <dbReference type="ARBA" id="ARBA00012662"/>
    </source>
</evidence>
<evidence type="ECO:0000313" key="10">
    <source>
        <dbReference type="Proteomes" id="UP000829517"/>
    </source>
</evidence>